<dbReference type="EMBL" id="CP024785">
    <property type="protein sequence ID" value="AUB42114.1"/>
    <property type="molecule type" value="Genomic_DNA"/>
</dbReference>
<keyword evidence="2" id="KW-1185">Reference proteome</keyword>
<evidence type="ECO:0000313" key="2">
    <source>
        <dbReference type="Proteomes" id="UP000232003"/>
    </source>
</evidence>
<name>A0A2K8T346_9NOSO</name>
<dbReference type="Proteomes" id="UP000232003">
    <property type="component" value="Chromosome"/>
</dbReference>
<dbReference type="OrthoDB" id="493602at2"/>
<protein>
    <submittedName>
        <fullName evidence="1">Uncharacterized protein</fullName>
    </submittedName>
</protein>
<dbReference type="AlphaFoldDB" id="A0A2K8T346"/>
<reference evidence="1 2" key="1">
    <citation type="submission" date="2017-11" db="EMBL/GenBank/DDBJ databases">
        <title>Complete genome of a free-living desiccation-tolerant cyanobacterium and its photosynthetic adaptation to extreme terrestrial habitat.</title>
        <authorList>
            <person name="Shang J."/>
        </authorList>
    </citation>
    <scope>NUCLEOTIDE SEQUENCE [LARGE SCALE GENOMIC DNA]</scope>
    <source>
        <strain evidence="1 2">CCNUN1</strain>
    </source>
</reference>
<evidence type="ECO:0000313" key="1">
    <source>
        <dbReference type="EMBL" id="AUB42114.1"/>
    </source>
</evidence>
<gene>
    <name evidence="1" type="ORF">COO91_08219</name>
</gene>
<dbReference type="RefSeq" id="WP_100902257.1">
    <property type="nucleotide sequence ID" value="NZ_CAWNNC010000001.1"/>
</dbReference>
<proteinExistence type="predicted"/>
<accession>A0A2K8T346</accession>
<organism evidence="1 2">
    <name type="scientific">Nostoc flagelliforme CCNUN1</name>
    <dbReference type="NCBI Taxonomy" id="2038116"/>
    <lineage>
        <taxon>Bacteria</taxon>
        <taxon>Bacillati</taxon>
        <taxon>Cyanobacteriota</taxon>
        <taxon>Cyanophyceae</taxon>
        <taxon>Nostocales</taxon>
        <taxon>Nostocaceae</taxon>
        <taxon>Nostoc</taxon>
    </lineage>
</organism>
<dbReference type="KEGG" id="nfl:COO91_08219"/>
<sequence length="74" mass="8337">MIPNFKKLAIEDIYLQEIQLTDTEAQSINGGSPTLPLPPPSSRFSLFSLDWVAIQPQPLPPGVFWDQRQKVRSS</sequence>